<dbReference type="PANTHER" id="PTHR24096">
    <property type="entry name" value="LONG-CHAIN-FATTY-ACID--COA LIGASE"/>
    <property type="match status" value="1"/>
</dbReference>
<feature type="domain" description="AMP-binding enzyme C-terminal" evidence="7">
    <location>
        <begin position="104"/>
        <end position="179"/>
    </location>
</feature>
<evidence type="ECO:0000256" key="3">
    <source>
        <dbReference type="ARBA" id="ARBA00022598"/>
    </source>
</evidence>
<comment type="caution">
    <text evidence="8">The sequence shown here is derived from an EMBL/GenBank/DDBJ whole genome shotgun (WGS) entry which is preliminary data.</text>
</comment>
<keyword evidence="3" id="KW-0436">Ligase</keyword>
<evidence type="ECO:0000256" key="4">
    <source>
        <dbReference type="ARBA" id="ARBA00022840"/>
    </source>
</evidence>
<dbReference type="InterPro" id="IPR000873">
    <property type="entry name" value="AMP-dep_synth/lig_dom"/>
</dbReference>
<gene>
    <name evidence="8" type="ORF">ZOSMA_506G00010</name>
</gene>
<dbReference type="AlphaFoldDB" id="A0A0K9P0F1"/>
<evidence type="ECO:0000259" key="6">
    <source>
        <dbReference type="Pfam" id="PF00501"/>
    </source>
</evidence>
<dbReference type="Pfam" id="PF00501">
    <property type="entry name" value="AMP-binding"/>
    <property type="match status" value="1"/>
</dbReference>
<organism evidence="8 9">
    <name type="scientific">Zostera marina</name>
    <name type="common">Eelgrass</name>
    <dbReference type="NCBI Taxonomy" id="29655"/>
    <lineage>
        <taxon>Eukaryota</taxon>
        <taxon>Viridiplantae</taxon>
        <taxon>Streptophyta</taxon>
        <taxon>Embryophyta</taxon>
        <taxon>Tracheophyta</taxon>
        <taxon>Spermatophyta</taxon>
        <taxon>Magnoliopsida</taxon>
        <taxon>Liliopsida</taxon>
        <taxon>Zosteraceae</taxon>
        <taxon>Zostera</taxon>
    </lineage>
</organism>
<comment type="catalytic activity">
    <reaction evidence="5">
        <text>(E)-4-coumarate + ATP + CoA = (E)-4-coumaroyl-CoA + AMP + diphosphate</text>
        <dbReference type="Rhea" id="RHEA:19641"/>
        <dbReference type="ChEBI" id="CHEBI:12876"/>
        <dbReference type="ChEBI" id="CHEBI:30616"/>
        <dbReference type="ChEBI" id="CHEBI:33019"/>
        <dbReference type="ChEBI" id="CHEBI:57287"/>
        <dbReference type="ChEBI" id="CHEBI:85008"/>
        <dbReference type="ChEBI" id="CHEBI:456215"/>
        <dbReference type="EC" id="6.2.1.12"/>
    </reaction>
    <physiologicalReaction direction="left-to-right" evidence="5">
        <dbReference type="Rhea" id="RHEA:19642"/>
    </physiologicalReaction>
</comment>
<feature type="domain" description="AMP-dependent synthetase/ligase" evidence="6">
    <location>
        <begin position="9"/>
        <end position="53"/>
    </location>
</feature>
<protein>
    <recommendedName>
        <fullName evidence="2">4-coumarate--CoA ligase</fullName>
        <ecNumber evidence="2">6.2.1.12</ecNumber>
    </recommendedName>
</protein>
<evidence type="ECO:0000259" key="7">
    <source>
        <dbReference type="Pfam" id="PF13193"/>
    </source>
</evidence>
<evidence type="ECO:0000256" key="1">
    <source>
        <dbReference type="ARBA" id="ARBA00006432"/>
    </source>
</evidence>
<evidence type="ECO:0000256" key="5">
    <source>
        <dbReference type="ARBA" id="ARBA00034252"/>
    </source>
</evidence>
<dbReference type="EC" id="6.2.1.12" evidence="2"/>
<dbReference type="EMBL" id="LFYR01001445">
    <property type="protein sequence ID" value="KMZ61702.1"/>
    <property type="molecule type" value="Genomic_DNA"/>
</dbReference>
<keyword evidence="4" id="KW-0067">ATP-binding</keyword>
<dbReference type="Gene3D" id="2.30.38.10">
    <property type="entry name" value="Luciferase, Domain 3"/>
    <property type="match status" value="1"/>
</dbReference>
<evidence type="ECO:0000313" key="8">
    <source>
        <dbReference type="EMBL" id="KMZ61702.1"/>
    </source>
</evidence>
<dbReference type="PANTHER" id="PTHR24096:SF251">
    <property type="entry name" value="4-COUMARATE--COA LIGASE-LIKE 9"/>
    <property type="match status" value="1"/>
</dbReference>
<evidence type="ECO:0000256" key="2">
    <source>
        <dbReference type="ARBA" id="ARBA00012959"/>
    </source>
</evidence>
<dbReference type="Proteomes" id="UP000036987">
    <property type="component" value="Unassembled WGS sequence"/>
</dbReference>
<keyword evidence="9" id="KW-1185">Reference proteome</keyword>
<dbReference type="OMA" id="GNAMPPN"/>
<evidence type="ECO:0000313" key="9">
    <source>
        <dbReference type="Proteomes" id="UP000036987"/>
    </source>
</evidence>
<dbReference type="InterPro" id="IPR045851">
    <property type="entry name" value="AMP-bd_C_sf"/>
</dbReference>
<dbReference type="GO" id="GO:0016207">
    <property type="term" value="F:4-coumarate-CoA ligase activity"/>
    <property type="evidence" value="ECO:0007669"/>
    <property type="project" value="UniProtKB-EC"/>
</dbReference>
<dbReference type="Gene3D" id="3.30.300.30">
    <property type="match status" value="1"/>
</dbReference>
<accession>A0A0K9P0F1</accession>
<keyword evidence="4" id="KW-0547">Nucleotide-binding</keyword>
<dbReference type="FunFam" id="3.30.300.30:FF:000007">
    <property type="entry name" value="4-coumarate--CoA ligase 2"/>
    <property type="match status" value="1"/>
</dbReference>
<dbReference type="GO" id="GO:0005524">
    <property type="term" value="F:ATP binding"/>
    <property type="evidence" value="ECO:0007669"/>
    <property type="project" value="UniProtKB-KW"/>
</dbReference>
<name>A0A0K9P0F1_ZOSMR</name>
<dbReference type="SUPFAM" id="SSF56801">
    <property type="entry name" value="Acetyl-CoA synthetase-like"/>
    <property type="match status" value="1"/>
</dbReference>
<dbReference type="STRING" id="29655.A0A0K9P0F1"/>
<dbReference type="OrthoDB" id="10253869at2759"/>
<reference evidence="9" key="1">
    <citation type="journal article" date="2016" name="Nature">
        <title>The genome of the seagrass Zostera marina reveals angiosperm adaptation to the sea.</title>
        <authorList>
            <person name="Olsen J.L."/>
            <person name="Rouze P."/>
            <person name="Verhelst B."/>
            <person name="Lin Y.-C."/>
            <person name="Bayer T."/>
            <person name="Collen J."/>
            <person name="Dattolo E."/>
            <person name="De Paoli E."/>
            <person name="Dittami S."/>
            <person name="Maumus F."/>
            <person name="Michel G."/>
            <person name="Kersting A."/>
            <person name="Lauritano C."/>
            <person name="Lohaus R."/>
            <person name="Toepel M."/>
            <person name="Tonon T."/>
            <person name="Vanneste K."/>
            <person name="Amirebrahimi M."/>
            <person name="Brakel J."/>
            <person name="Bostroem C."/>
            <person name="Chovatia M."/>
            <person name="Grimwood J."/>
            <person name="Jenkins J.W."/>
            <person name="Jueterbock A."/>
            <person name="Mraz A."/>
            <person name="Stam W.T."/>
            <person name="Tice H."/>
            <person name="Bornberg-Bauer E."/>
            <person name="Green P.J."/>
            <person name="Pearson G.A."/>
            <person name="Procaccini G."/>
            <person name="Duarte C.M."/>
            <person name="Schmutz J."/>
            <person name="Reusch T.B.H."/>
            <person name="Van de Peer Y."/>
        </authorList>
    </citation>
    <scope>NUCLEOTIDE SEQUENCE [LARGE SCALE GENOMIC DNA]</scope>
    <source>
        <strain evidence="9">cv. Finnish</strain>
    </source>
</reference>
<dbReference type="InterPro" id="IPR025110">
    <property type="entry name" value="AMP-bd_C"/>
</dbReference>
<dbReference type="Pfam" id="PF13193">
    <property type="entry name" value="AMP-binding_C"/>
    <property type="match status" value="1"/>
</dbReference>
<comment type="similarity">
    <text evidence="1">Belongs to the ATP-dependent AMP-binding enzyme family.</text>
</comment>
<sequence length="200" mass="22247">MITKEECMNFKSIGRLNPGIEAKIIDPITNAALPVNTHGELVIKSVCIMKGYLGDNKATSECLDSEGWLKTGDLCYFDNEGFLYIVDRFKELIKYKGYQVPPFELEQVLLTSSDISDAAVIPYPDEESGQLPMAMVVRKEGSKISAMEIMDFVAKQVAPYKKIRKVSFVDSIPKSASGKILRRQLISQVISNGGRKMSNL</sequence>
<proteinExistence type="inferred from homology"/>